<gene>
    <name evidence="1" type="ORF">IWQ57_002418</name>
</gene>
<evidence type="ECO:0000313" key="1">
    <source>
        <dbReference type="EMBL" id="KAJ2770976.1"/>
    </source>
</evidence>
<protein>
    <submittedName>
        <fullName evidence="1">Uncharacterized protein</fullName>
    </submittedName>
</protein>
<keyword evidence="2" id="KW-1185">Reference proteome</keyword>
<reference evidence="1" key="1">
    <citation type="submission" date="2022-07" db="EMBL/GenBank/DDBJ databases">
        <title>Phylogenomic reconstructions and comparative analyses of Kickxellomycotina fungi.</title>
        <authorList>
            <person name="Reynolds N.K."/>
            <person name="Stajich J.E."/>
            <person name="Barry K."/>
            <person name="Grigoriev I.V."/>
            <person name="Crous P."/>
            <person name="Smith M.E."/>
        </authorList>
    </citation>
    <scope>NUCLEOTIDE SEQUENCE</scope>
    <source>
        <strain evidence="1">CBS 109366</strain>
    </source>
</reference>
<accession>A0ACC1K0T5</accession>
<proteinExistence type="predicted"/>
<name>A0ACC1K0T5_9FUNG</name>
<evidence type="ECO:0000313" key="2">
    <source>
        <dbReference type="Proteomes" id="UP001140234"/>
    </source>
</evidence>
<dbReference type="EMBL" id="JANBUJ010000621">
    <property type="protein sequence ID" value="KAJ2770976.1"/>
    <property type="molecule type" value="Genomic_DNA"/>
</dbReference>
<feature type="non-terminal residue" evidence="1">
    <location>
        <position position="1"/>
    </location>
</feature>
<sequence>DSNDEPSRKELEDRLDDLTTAFKVQALRIQVKEGVAEMHAAAVVQRDRELTAERAKVASLQAGAARSRAHAREQQKELRALSIQLRDIVPAHSAATEHLKTEIAGLERRPLRLADIRHASWWF</sequence>
<comment type="caution">
    <text evidence="1">The sequence shown here is derived from an EMBL/GenBank/DDBJ whole genome shotgun (WGS) entry which is preliminary data.</text>
</comment>
<organism evidence="1 2">
    <name type="scientific">Coemansia nantahalensis</name>
    <dbReference type="NCBI Taxonomy" id="2789366"/>
    <lineage>
        <taxon>Eukaryota</taxon>
        <taxon>Fungi</taxon>
        <taxon>Fungi incertae sedis</taxon>
        <taxon>Zoopagomycota</taxon>
        <taxon>Kickxellomycotina</taxon>
        <taxon>Kickxellomycetes</taxon>
        <taxon>Kickxellales</taxon>
        <taxon>Kickxellaceae</taxon>
        <taxon>Coemansia</taxon>
    </lineage>
</organism>
<dbReference type="Proteomes" id="UP001140234">
    <property type="component" value="Unassembled WGS sequence"/>
</dbReference>